<dbReference type="Gene3D" id="2.10.90.10">
    <property type="entry name" value="Cystine-knot cytokines"/>
    <property type="match status" value="1"/>
</dbReference>
<dbReference type="PANTHER" id="PTHR11848:SF39">
    <property type="entry name" value="BONE MORPHOGENETIC PROTEIN 10"/>
    <property type="match status" value="1"/>
</dbReference>
<evidence type="ECO:0000313" key="12">
    <source>
        <dbReference type="Ensembl" id="ENSFHEP00000032879.1"/>
    </source>
</evidence>
<dbReference type="GO" id="GO:0008083">
    <property type="term" value="F:growth factor activity"/>
    <property type="evidence" value="ECO:0007669"/>
    <property type="project" value="UniProtKB-KW"/>
</dbReference>
<evidence type="ECO:0000256" key="5">
    <source>
        <dbReference type="ARBA" id="ARBA00023030"/>
    </source>
</evidence>
<dbReference type="InterPro" id="IPR001839">
    <property type="entry name" value="TGF-b_C"/>
</dbReference>
<feature type="compositionally biased region" description="Polar residues" evidence="9">
    <location>
        <begin position="319"/>
        <end position="341"/>
    </location>
</feature>
<dbReference type="InterPro" id="IPR017948">
    <property type="entry name" value="TGFb_CS"/>
</dbReference>
<keyword evidence="6" id="KW-1015">Disulfide bond</keyword>
<evidence type="ECO:0000256" key="7">
    <source>
        <dbReference type="ARBA" id="ARBA00023180"/>
    </source>
</evidence>
<dbReference type="SUPFAM" id="SSF57501">
    <property type="entry name" value="Cystine-knot cytokines"/>
    <property type="match status" value="1"/>
</dbReference>
<dbReference type="Gene3D" id="2.60.120.970">
    <property type="match status" value="1"/>
</dbReference>
<protein>
    <submittedName>
        <fullName evidence="12">Bone morphotic protein 10</fullName>
    </submittedName>
</protein>
<dbReference type="GeneTree" id="ENSGT00940000156279"/>
<dbReference type="SMART" id="SM00204">
    <property type="entry name" value="TGFB"/>
    <property type="match status" value="1"/>
</dbReference>
<evidence type="ECO:0000256" key="3">
    <source>
        <dbReference type="ARBA" id="ARBA00022525"/>
    </source>
</evidence>
<dbReference type="FunFam" id="2.10.90.10:FF:000001">
    <property type="entry name" value="Bone morphogenetic protein 4"/>
    <property type="match status" value="1"/>
</dbReference>
<dbReference type="Pfam" id="PF00019">
    <property type="entry name" value="TGF_beta"/>
    <property type="match status" value="1"/>
</dbReference>
<evidence type="ECO:0000256" key="1">
    <source>
        <dbReference type="ARBA" id="ARBA00004613"/>
    </source>
</evidence>
<dbReference type="PROSITE" id="PS00250">
    <property type="entry name" value="TGF_BETA_1"/>
    <property type="match status" value="1"/>
</dbReference>
<dbReference type="InterPro" id="IPR001111">
    <property type="entry name" value="TGF-b_propeptide"/>
</dbReference>
<feature type="chain" id="PRO_5018747137" evidence="10">
    <location>
        <begin position="26"/>
        <end position="458"/>
    </location>
</feature>
<reference evidence="12" key="1">
    <citation type="submission" date="2025-08" db="UniProtKB">
        <authorList>
            <consortium name="Ensembl"/>
        </authorList>
    </citation>
    <scope>IDENTIFICATION</scope>
</reference>
<dbReference type="Ensembl" id="ENSFHET00000026659.1">
    <property type="protein sequence ID" value="ENSFHEP00000032879.1"/>
    <property type="gene ID" value="ENSFHEG00000019628.1"/>
</dbReference>
<organism evidence="12 13">
    <name type="scientific">Fundulus heteroclitus</name>
    <name type="common">Killifish</name>
    <name type="synonym">Mummichog</name>
    <dbReference type="NCBI Taxonomy" id="8078"/>
    <lineage>
        <taxon>Eukaryota</taxon>
        <taxon>Metazoa</taxon>
        <taxon>Chordata</taxon>
        <taxon>Craniata</taxon>
        <taxon>Vertebrata</taxon>
        <taxon>Euteleostomi</taxon>
        <taxon>Actinopterygii</taxon>
        <taxon>Neopterygii</taxon>
        <taxon>Teleostei</taxon>
        <taxon>Neoteleostei</taxon>
        <taxon>Acanthomorphata</taxon>
        <taxon>Ovalentaria</taxon>
        <taxon>Atherinomorphae</taxon>
        <taxon>Cyprinodontiformes</taxon>
        <taxon>Fundulidae</taxon>
        <taxon>Fundulus</taxon>
    </lineage>
</organism>
<evidence type="ECO:0000256" key="2">
    <source>
        <dbReference type="ARBA" id="ARBA00006656"/>
    </source>
</evidence>
<keyword evidence="5 8" id="KW-0339">Growth factor</keyword>
<dbReference type="AlphaFoldDB" id="A0A3Q2QY44"/>
<comment type="subcellular location">
    <subcellularLocation>
        <location evidence="1">Secreted</location>
    </subcellularLocation>
</comment>
<evidence type="ECO:0000313" key="13">
    <source>
        <dbReference type="Proteomes" id="UP000265000"/>
    </source>
</evidence>
<keyword evidence="7" id="KW-0325">Glycoprotein</keyword>
<evidence type="ECO:0000256" key="9">
    <source>
        <dbReference type="SAM" id="MobiDB-lite"/>
    </source>
</evidence>
<dbReference type="PANTHER" id="PTHR11848">
    <property type="entry name" value="TGF-BETA FAMILY"/>
    <property type="match status" value="1"/>
</dbReference>
<dbReference type="GO" id="GO:0030509">
    <property type="term" value="P:BMP signaling pathway"/>
    <property type="evidence" value="ECO:0007669"/>
    <property type="project" value="TreeGrafter"/>
</dbReference>
<dbReference type="Proteomes" id="UP000265000">
    <property type="component" value="Unplaced"/>
</dbReference>
<feature type="domain" description="TGF-beta family profile" evidence="11">
    <location>
        <begin position="347"/>
        <end position="458"/>
    </location>
</feature>
<sequence length="458" mass="50947">MIASVFSNLGLLNIVIVALTGLSRSNPIKPAETHHRASAGVDVIHSPLHSAHDFLSLFLSTLNLTRLRDAQPGMPAVQREPLPEYMLELYNRFANDRTAVPSANIARSFKNEDSSPQSISATDVWIHPLLFNISVPHQERIKMAELRLFMLVRKAQRPHAGFSCKATVYKIHDGVVWTEEVGKEGRGRDKEEVVKDLEELVTKHIHAKDNGWVSFDLTNVVTDWQKSGGTTHRLEVHIESLGADEDGATREALESGRSLAEVDIERSVEGQHNSVVIVFSDDQTGDHREELSQVIKHENGLSDNMATSQQPLAGHADLNSDNYGQNEPAQRSASELRSNLVYNPPPRIRRSANSVSCRRTPLFVDFKDIGWNWIIQPLGYEAYKCNGVCSTPMTSEVSPTKHAIVQTQLSHKRPERVSAACCVPTKLEPISLLYRDDGGVPTFNHKYEGMVVAECGCR</sequence>
<evidence type="ECO:0000256" key="8">
    <source>
        <dbReference type="RuleBase" id="RU000354"/>
    </source>
</evidence>
<dbReference type="Pfam" id="PF00688">
    <property type="entry name" value="TGFb_propeptide"/>
    <property type="match status" value="1"/>
</dbReference>
<evidence type="ECO:0000259" key="11">
    <source>
        <dbReference type="PROSITE" id="PS51362"/>
    </source>
</evidence>
<dbReference type="PROSITE" id="PS51362">
    <property type="entry name" value="TGF_BETA_2"/>
    <property type="match status" value="1"/>
</dbReference>
<evidence type="ECO:0000256" key="6">
    <source>
        <dbReference type="ARBA" id="ARBA00023157"/>
    </source>
</evidence>
<accession>A0A3Q2QY44</accession>
<keyword evidence="13" id="KW-1185">Reference proteome</keyword>
<comment type="similarity">
    <text evidence="2 8">Belongs to the TGF-beta family.</text>
</comment>
<keyword evidence="4 10" id="KW-0732">Signal</keyword>
<evidence type="ECO:0000256" key="10">
    <source>
        <dbReference type="SAM" id="SignalP"/>
    </source>
</evidence>
<dbReference type="GO" id="GO:0005125">
    <property type="term" value="F:cytokine activity"/>
    <property type="evidence" value="ECO:0007669"/>
    <property type="project" value="TreeGrafter"/>
</dbReference>
<dbReference type="OrthoDB" id="5987191at2759"/>
<name>A0A3Q2QY44_FUNHE</name>
<keyword evidence="3" id="KW-0964">Secreted</keyword>
<reference evidence="12" key="2">
    <citation type="submission" date="2025-09" db="UniProtKB">
        <authorList>
            <consortium name="Ensembl"/>
        </authorList>
    </citation>
    <scope>IDENTIFICATION</scope>
</reference>
<dbReference type="GO" id="GO:0035239">
    <property type="term" value="P:tube morphogenesis"/>
    <property type="evidence" value="ECO:0007669"/>
    <property type="project" value="UniProtKB-ARBA"/>
</dbReference>
<dbReference type="GeneID" id="105930794"/>
<proteinExistence type="inferred from homology"/>
<dbReference type="InterPro" id="IPR029034">
    <property type="entry name" value="Cystine-knot_cytokine"/>
</dbReference>
<dbReference type="STRING" id="8078.ENSFHEP00000032879"/>
<dbReference type="GO" id="GO:0005615">
    <property type="term" value="C:extracellular space"/>
    <property type="evidence" value="ECO:0007669"/>
    <property type="project" value="TreeGrafter"/>
</dbReference>
<dbReference type="InterPro" id="IPR015615">
    <property type="entry name" value="TGF-beta-rel"/>
</dbReference>
<feature type="signal peptide" evidence="10">
    <location>
        <begin position="1"/>
        <end position="25"/>
    </location>
</feature>
<feature type="region of interest" description="Disordered" evidence="9">
    <location>
        <begin position="299"/>
        <end position="345"/>
    </location>
</feature>
<feature type="compositionally biased region" description="Polar residues" evidence="9">
    <location>
        <begin position="301"/>
        <end position="311"/>
    </location>
</feature>
<evidence type="ECO:0000256" key="4">
    <source>
        <dbReference type="ARBA" id="ARBA00022729"/>
    </source>
</evidence>